<feature type="region of interest" description="Disordered" evidence="4">
    <location>
        <begin position="72"/>
        <end position="287"/>
    </location>
</feature>
<dbReference type="SMART" id="SM00365">
    <property type="entry name" value="LRR_SD22"/>
    <property type="match status" value="6"/>
</dbReference>
<protein>
    <recommendedName>
        <fullName evidence="9">Adenylate cyclase</fullName>
    </recommendedName>
</protein>
<dbReference type="PROSITE" id="PS50125">
    <property type="entry name" value="GUANYLATE_CYCLASE_2"/>
    <property type="match status" value="1"/>
</dbReference>
<dbReference type="SUPFAM" id="SSF55073">
    <property type="entry name" value="Nucleotide cyclase"/>
    <property type="match status" value="1"/>
</dbReference>
<evidence type="ECO:0000259" key="5">
    <source>
        <dbReference type="PROSITE" id="PS50125"/>
    </source>
</evidence>
<evidence type="ECO:0000313" key="7">
    <source>
        <dbReference type="EMBL" id="THH17679.1"/>
    </source>
</evidence>
<keyword evidence="1" id="KW-0433">Leucine-rich repeat</keyword>
<dbReference type="Pfam" id="PF00211">
    <property type="entry name" value="Guanylate_cyc"/>
    <property type="match status" value="1"/>
</dbReference>
<dbReference type="GO" id="GO:0046872">
    <property type="term" value="F:metal ion binding"/>
    <property type="evidence" value="ECO:0007669"/>
    <property type="project" value="UniProtKB-KW"/>
</dbReference>
<dbReference type="Pfam" id="PF00560">
    <property type="entry name" value="LRR_1"/>
    <property type="match status" value="1"/>
</dbReference>
<dbReference type="Proteomes" id="UP000310158">
    <property type="component" value="Unassembled WGS sequence"/>
</dbReference>
<dbReference type="PANTHER" id="PTHR48051">
    <property type="match status" value="1"/>
</dbReference>
<evidence type="ECO:0000256" key="1">
    <source>
        <dbReference type="ARBA" id="ARBA00022614"/>
    </source>
</evidence>
<feature type="region of interest" description="Disordered" evidence="4">
    <location>
        <begin position="328"/>
        <end position="390"/>
    </location>
</feature>
<dbReference type="PROSITE" id="PS51746">
    <property type="entry name" value="PPM_2"/>
    <property type="match status" value="1"/>
</dbReference>
<dbReference type="SMART" id="SM00364">
    <property type="entry name" value="LRR_BAC"/>
    <property type="match status" value="9"/>
</dbReference>
<feature type="compositionally biased region" description="Basic and acidic residues" evidence="4">
    <location>
        <begin position="335"/>
        <end position="347"/>
    </location>
</feature>
<accession>A0A4S4LYB4</accession>
<dbReference type="SMART" id="SM00369">
    <property type="entry name" value="LRR_TYP"/>
    <property type="match status" value="9"/>
</dbReference>
<dbReference type="Pfam" id="PF13855">
    <property type="entry name" value="LRR_8"/>
    <property type="match status" value="1"/>
</dbReference>
<organism evidence="7 8">
    <name type="scientific">Bondarzewia mesenterica</name>
    <dbReference type="NCBI Taxonomy" id="1095465"/>
    <lineage>
        <taxon>Eukaryota</taxon>
        <taxon>Fungi</taxon>
        <taxon>Dikarya</taxon>
        <taxon>Basidiomycota</taxon>
        <taxon>Agaricomycotina</taxon>
        <taxon>Agaricomycetes</taxon>
        <taxon>Russulales</taxon>
        <taxon>Bondarzewiaceae</taxon>
        <taxon>Bondarzewia</taxon>
    </lineage>
</organism>
<evidence type="ECO:0000256" key="2">
    <source>
        <dbReference type="ARBA" id="ARBA00022723"/>
    </source>
</evidence>
<dbReference type="CDD" id="cd07302">
    <property type="entry name" value="CHD"/>
    <property type="match status" value="1"/>
</dbReference>
<dbReference type="GO" id="GO:0035556">
    <property type="term" value="P:intracellular signal transduction"/>
    <property type="evidence" value="ECO:0007669"/>
    <property type="project" value="InterPro"/>
</dbReference>
<feature type="domain" description="PPM-type phosphatase" evidence="6">
    <location>
        <begin position="1133"/>
        <end position="1409"/>
    </location>
</feature>
<dbReference type="InterPro" id="IPR003591">
    <property type="entry name" value="Leu-rich_rpt_typical-subtyp"/>
</dbReference>
<dbReference type="Pfam" id="PF23010">
    <property type="entry name" value="RA_3"/>
    <property type="match status" value="1"/>
</dbReference>
<comment type="caution">
    <text evidence="7">The sequence shown here is derived from an EMBL/GenBank/DDBJ whole genome shotgun (WGS) entry which is preliminary data.</text>
</comment>
<dbReference type="GO" id="GO:0005737">
    <property type="term" value="C:cytoplasm"/>
    <property type="evidence" value="ECO:0007669"/>
    <property type="project" value="TreeGrafter"/>
</dbReference>
<dbReference type="Gene3D" id="3.80.10.10">
    <property type="entry name" value="Ribonuclease Inhibitor"/>
    <property type="match status" value="3"/>
</dbReference>
<feature type="compositionally biased region" description="Basic and acidic residues" evidence="4">
    <location>
        <begin position="148"/>
        <end position="158"/>
    </location>
</feature>
<dbReference type="PANTHER" id="PTHR48051:SF1">
    <property type="entry name" value="RAS SUPPRESSOR PROTEIN 1"/>
    <property type="match status" value="1"/>
</dbReference>
<keyword evidence="8" id="KW-1185">Reference proteome</keyword>
<dbReference type="CDD" id="cd00143">
    <property type="entry name" value="PP2Cc"/>
    <property type="match status" value="1"/>
</dbReference>
<feature type="compositionally biased region" description="Low complexity" evidence="4">
    <location>
        <begin position="89"/>
        <end position="102"/>
    </location>
</feature>
<dbReference type="InterPro" id="IPR029787">
    <property type="entry name" value="Nucleotide_cyclase"/>
</dbReference>
<dbReference type="InterPro" id="IPR036457">
    <property type="entry name" value="PPM-type-like_dom_sf"/>
</dbReference>
<dbReference type="GO" id="GO:0009190">
    <property type="term" value="P:cyclic nucleotide biosynthetic process"/>
    <property type="evidence" value="ECO:0007669"/>
    <property type="project" value="InterPro"/>
</dbReference>
<feature type="compositionally biased region" description="Polar residues" evidence="4">
    <location>
        <begin position="380"/>
        <end position="390"/>
    </location>
</feature>
<sequence length="1813" mass="201527">MAAQVTNGYSQNRHYLSPGSLTSDILMSQSPEHTVDIAPWVVSEDEPVSMAYSLYLIVAAYTRQFEKKKTSLHPLQKGPRSFGFPHKTSFPSFSPQRPSSSRRTNDSFDDGSSAGGSYYAPEPKRPDIRKPKSSINLFGILKRSRSKPRPDNDEREIPASKSMPPLPSYIDQDSSFPSLGSSSSRILKKEKGREKRKGKASPPATRSAPPAEPEIQLDTNLDEMDGIIHPSALVKPNGSPPATGIEGSAGPSFLPRGSHPDIHQGGSSPPGPIFIDPFGLPSPTLRKPYLNESRKLSLRTVPPVAVPAAPAVVPHQLLVSSNGEQSLWAPPESWAVDKEDAPLREPDYSSSEESAVPKAASDISPSGTGSARRKTRRQTTMRPAGQTQMESSRLYKIRIHRANNNFHVLTLGLAVTVAELTPHLNEQLLHEEEREVHRLYLKERERLLAHTERPADIVRRRLEQAGYDVADGLELLGGEDLSFLLKFVYKSNVLGPAEEDLIFTNYEYVDLTNKSLRTIPIVLYGHAEDIISLNLSRNPMVEIPLDFVQSCNSLRELRLSNMSIKKVPQSVRHCTTLYGLDLSCNRIGDLDDVGLDRIPDLTNLMVQNNRMEKLPWYFPRLRSLRSLNISNNKFQVFPDVVCKMAGLVELDISFNMISELPEEISQMRNLERFVIVGNRISRFPDGCSKLINLRELDCRRNNIIDLAVVQMLPKLQDLYVNHNAVHALDLSSGPCVSNIDVSHNDITQITLVPGPIGQIPHNLTSLNISHAKLSSLDDLALASLTSLQTLNLDYNNFRFIPDSLGELTRLVSFSCSDSSLDALPATIGRLQKLERLDVHNNNLTEIPASLWNCASLMRINMTSNLISTWHPPLTPVSTTATGPLSPSDSFVGSLALPVPERKVSVASSLNTSAPRYMPPLVYSLERLYLGENRLADDCLPMLTILRELRVLNLSFNDIQDMPGSFFRELTRLEELYISGNKLSSLPTEDLHRLTRLQVLFLNGNRLQTLPQELGKVPSLAVLDVGSNVLKYNINNWEFDWNWNFNQNLRYLNLSGNKRLEIKPDQTHKGKPHRGKLKEEEEEPAVIDLAGFNSLTQLRVLGLMDVTTTFAPNIPDDNEDRRVRTSLSEVNRMAYGIADNLGNRDHVCMFDLVQPSFRDKTDEVIFAMFGRSQPGANNNRISKYLHDNFVPIFTANLAALNTEKGLGVPDALRRTFLKLNRLTHDHLFSGNLPSRKNSQSSHRSAALLHIQDTSNLGAAGIVLYIQGKTLYAANAGDALAVVSRRGTAMVVSTKHDPFDRNEISRIRAAEGWVSPKGLVNDEVDISRSFGYYHLLPVVNARPNIRTYELSELDEFIIVANNGLWDYVSYQTAVDIARSERADPMIAAQKLRDFAISYGAEGSTMVMVISTVDIDSEAYQATRRKRGKDDIGDLPTSRLEGEVPPPVGHLALVFTDIRNSTHLWETNAGMPTAMRLHHSLLRRHLRFCGGYEVKTEGDAFMVAFQTVSAALLWSLNVQLQLLHEAWPKEILECDDGREIRDPRGNLVARGLSLRMGIHCGAPVCEPDAITKRMDYFGPMVNRAARVCGYADGGQIMVSADVVREIHAKIFENGRETEYSISQPAHAVDAIRRLDIEVSTVGEVKLKGLEVPEMLSLVFPRELVGRQEIDADPSAGLSPGESPGSKLRCSADQLRELSLLCIRLEALTSKRVFKPLPPRKGSLAPDTGRDEMAASSLYMYGDPAMLLPTIPEKPSESDALFILDFLLLRLEAAASALAARVSQPADQTMIMQALQRRNGRSLDIRTLQQVLELLSS</sequence>
<dbReference type="Pfam" id="PF23598">
    <property type="entry name" value="LRR_14"/>
    <property type="match status" value="1"/>
</dbReference>
<evidence type="ECO:0000256" key="3">
    <source>
        <dbReference type="ARBA" id="ARBA00022737"/>
    </source>
</evidence>
<dbReference type="InterPro" id="IPR055071">
    <property type="entry name" value="RA_PHLPP-like"/>
</dbReference>
<dbReference type="EMBL" id="SGPL01000101">
    <property type="protein sequence ID" value="THH17679.1"/>
    <property type="molecule type" value="Genomic_DNA"/>
</dbReference>
<dbReference type="Pfam" id="PF00481">
    <property type="entry name" value="PP2C"/>
    <property type="match status" value="1"/>
</dbReference>
<dbReference type="InterPro" id="IPR055414">
    <property type="entry name" value="LRR_R13L4/SHOC2-like"/>
</dbReference>
<dbReference type="InterPro" id="IPR001054">
    <property type="entry name" value="A/G_cyclase"/>
</dbReference>
<dbReference type="Gene3D" id="3.60.40.10">
    <property type="entry name" value="PPM-type phosphatase domain"/>
    <property type="match status" value="1"/>
</dbReference>
<dbReference type="PROSITE" id="PS51450">
    <property type="entry name" value="LRR"/>
    <property type="match status" value="6"/>
</dbReference>
<dbReference type="InterPro" id="IPR050216">
    <property type="entry name" value="LRR_domain-containing"/>
</dbReference>
<dbReference type="OrthoDB" id="2021138at2759"/>
<dbReference type="SUPFAM" id="SSF52058">
    <property type="entry name" value="L domain-like"/>
    <property type="match status" value="2"/>
</dbReference>
<dbReference type="InterPro" id="IPR001932">
    <property type="entry name" value="PPM-type_phosphatase-like_dom"/>
</dbReference>
<evidence type="ECO:0000256" key="4">
    <source>
        <dbReference type="SAM" id="MobiDB-lite"/>
    </source>
</evidence>
<evidence type="ECO:0000313" key="8">
    <source>
        <dbReference type="Proteomes" id="UP000310158"/>
    </source>
</evidence>
<feature type="compositionally biased region" description="Low complexity" evidence="4">
    <location>
        <begin position="174"/>
        <end position="184"/>
    </location>
</feature>
<evidence type="ECO:0000259" key="6">
    <source>
        <dbReference type="PROSITE" id="PS51746"/>
    </source>
</evidence>
<feature type="compositionally biased region" description="Low complexity" evidence="4">
    <location>
        <begin position="200"/>
        <end position="209"/>
    </location>
</feature>
<dbReference type="Gene3D" id="3.30.70.1230">
    <property type="entry name" value="Nucleotide cyclase"/>
    <property type="match status" value="1"/>
</dbReference>
<dbReference type="SMART" id="SM00044">
    <property type="entry name" value="CYCc"/>
    <property type="match status" value="1"/>
</dbReference>
<dbReference type="SUPFAM" id="SSF81606">
    <property type="entry name" value="PP2C-like"/>
    <property type="match status" value="1"/>
</dbReference>
<dbReference type="SMART" id="SM00332">
    <property type="entry name" value="PP2Cc"/>
    <property type="match status" value="1"/>
</dbReference>
<evidence type="ECO:0008006" key="9">
    <source>
        <dbReference type="Google" id="ProtNLM"/>
    </source>
</evidence>
<gene>
    <name evidence="7" type="ORF">EW146_g3187</name>
</gene>
<dbReference type="InterPro" id="IPR001611">
    <property type="entry name" value="Leu-rich_rpt"/>
</dbReference>
<keyword evidence="3" id="KW-0677">Repeat</keyword>
<proteinExistence type="predicted"/>
<dbReference type="InterPro" id="IPR032675">
    <property type="entry name" value="LRR_dom_sf"/>
</dbReference>
<reference evidence="7 8" key="1">
    <citation type="submission" date="2019-02" db="EMBL/GenBank/DDBJ databases">
        <title>Genome sequencing of the rare red list fungi Bondarzewia mesenterica.</title>
        <authorList>
            <person name="Buettner E."/>
            <person name="Kellner H."/>
        </authorList>
    </citation>
    <scope>NUCLEOTIDE SEQUENCE [LARGE SCALE GENOMIC DNA]</scope>
    <source>
        <strain evidence="7 8">DSM 108281</strain>
    </source>
</reference>
<keyword evidence="2" id="KW-0479">Metal-binding</keyword>
<feature type="domain" description="Guanylate cyclase" evidence="5">
    <location>
        <begin position="1449"/>
        <end position="1585"/>
    </location>
</feature>
<name>A0A4S4LYB4_9AGAM</name>